<protein>
    <submittedName>
        <fullName evidence="2">Uncharacterized protein</fullName>
    </submittedName>
</protein>
<dbReference type="EMBL" id="ANFO01001427">
    <property type="protein sequence ID" value="KGQ02669.1"/>
    <property type="molecule type" value="Genomic_DNA"/>
</dbReference>
<sequence>MCKRSKAPDAARAEAERAASVTDVEAASAKADTALKALQDIAQQMLGYTIKYNEWLFTENNLKPFSLYNQARANLLSTALGVDKKTVEDYFRICCVAICSCSSMFWMAGFSG</sequence>
<dbReference type="AlphaFoldDB" id="A0A0A2VPF4"/>
<comment type="caution">
    <text evidence="2">The sequence shown here is derived from an EMBL/GenBank/DDBJ whole genome shotgun (WGS) entry which is preliminary data.</text>
</comment>
<accession>A0A0A2VPF4</accession>
<feature type="transmembrane region" description="Helical" evidence="1">
    <location>
        <begin position="90"/>
        <end position="109"/>
    </location>
</feature>
<dbReference type="Proteomes" id="UP000030106">
    <property type="component" value="Unassembled WGS sequence"/>
</dbReference>
<name>A0A0A2VPF4_BEABA</name>
<keyword evidence="1" id="KW-0812">Transmembrane</keyword>
<evidence type="ECO:0000313" key="3">
    <source>
        <dbReference type="Proteomes" id="UP000030106"/>
    </source>
</evidence>
<dbReference type="HOGENOM" id="CLU_2145411_0_0_1"/>
<organism evidence="2 3">
    <name type="scientific">Beauveria bassiana D1-5</name>
    <dbReference type="NCBI Taxonomy" id="1245745"/>
    <lineage>
        <taxon>Eukaryota</taxon>
        <taxon>Fungi</taxon>
        <taxon>Dikarya</taxon>
        <taxon>Ascomycota</taxon>
        <taxon>Pezizomycotina</taxon>
        <taxon>Sordariomycetes</taxon>
        <taxon>Hypocreomycetidae</taxon>
        <taxon>Hypocreales</taxon>
        <taxon>Cordycipitaceae</taxon>
        <taxon>Beauveria</taxon>
    </lineage>
</organism>
<reference evidence="2 3" key="1">
    <citation type="submission" date="2012-10" db="EMBL/GenBank/DDBJ databases">
        <title>Genome sequencing and analysis of entomopathogenic fungi Beauveria bassiana D1-5.</title>
        <authorList>
            <person name="Li Q."/>
            <person name="Wang L."/>
            <person name="Zhang Z."/>
            <person name="Wang Q."/>
            <person name="Ren J."/>
            <person name="Wang M."/>
            <person name="Xu W."/>
            <person name="Wang J."/>
            <person name="Lu Y."/>
            <person name="Du Q."/>
            <person name="Sun Z."/>
        </authorList>
    </citation>
    <scope>NUCLEOTIDE SEQUENCE [LARGE SCALE GENOMIC DNA]</scope>
    <source>
        <strain evidence="2 3">D1-5</strain>
    </source>
</reference>
<dbReference type="STRING" id="1245745.A0A0A2VPF4"/>
<gene>
    <name evidence="2" type="ORF">BBAD15_g12115</name>
</gene>
<evidence type="ECO:0000256" key="1">
    <source>
        <dbReference type="SAM" id="Phobius"/>
    </source>
</evidence>
<evidence type="ECO:0000313" key="2">
    <source>
        <dbReference type="EMBL" id="KGQ02669.1"/>
    </source>
</evidence>
<proteinExistence type="predicted"/>
<keyword evidence="1" id="KW-1133">Transmembrane helix</keyword>
<keyword evidence="1" id="KW-0472">Membrane</keyword>